<proteinExistence type="inferred from homology"/>
<evidence type="ECO:0000256" key="6">
    <source>
        <dbReference type="ARBA" id="ARBA00022989"/>
    </source>
</evidence>
<dbReference type="CDD" id="cd04187">
    <property type="entry name" value="DPM1_like_bac"/>
    <property type="match status" value="1"/>
</dbReference>
<keyword evidence="7 9" id="KW-0472">Membrane</keyword>
<dbReference type="AlphaFoldDB" id="A0A6N6VS86"/>
<comment type="similarity">
    <text evidence="8">Belongs to the glycosyltransferase 2 family. GtrB subfamily.</text>
</comment>
<keyword evidence="6 9" id="KW-1133">Transmembrane helix</keyword>
<dbReference type="EMBL" id="WFLM01000004">
    <property type="protein sequence ID" value="KAB8037953.1"/>
    <property type="molecule type" value="Genomic_DNA"/>
</dbReference>
<comment type="subcellular location">
    <subcellularLocation>
        <location evidence="1">Cell membrane</location>
        <topology evidence="1">Multi-pass membrane protein</topology>
    </subcellularLocation>
</comment>
<evidence type="ECO:0000313" key="12">
    <source>
        <dbReference type="Proteomes" id="UP000437748"/>
    </source>
</evidence>
<dbReference type="OrthoDB" id="5291731at2"/>
<evidence type="ECO:0000256" key="4">
    <source>
        <dbReference type="ARBA" id="ARBA00022679"/>
    </source>
</evidence>
<organism evidence="11 12">
    <name type="scientific">Silvanigrella paludirubra</name>
    <dbReference type="NCBI Taxonomy" id="2499159"/>
    <lineage>
        <taxon>Bacteria</taxon>
        <taxon>Pseudomonadati</taxon>
        <taxon>Bdellovibrionota</taxon>
        <taxon>Oligoflexia</taxon>
        <taxon>Silvanigrellales</taxon>
        <taxon>Silvanigrellaceae</taxon>
        <taxon>Silvanigrella</taxon>
    </lineage>
</organism>
<evidence type="ECO:0000256" key="1">
    <source>
        <dbReference type="ARBA" id="ARBA00004651"/>
    </source>
</evidence>
<evidence type="ECO:0000256" key="9">
    <source>
        <dbReference type="SAM" id="Phobius"/>
    </source>
</evidence>
<dbReference type="FunFam" id="3.90.550.10:FF:000079">
    <property type="entry name" value="Probable glycosyl transferase"/>
    <property type="match status" value="1"/>
</dbReference>
<evidence type="ECO:0000259" key="10">
    <source>
        <dbReference type="Pfam" id="PF00535"/>
    </source>
</evidence>
<gene>
    <name evidence="11" type="ORF">GCL60_12335</name>
</gene>
<keyword evidence="2" id="KW-1003">Cell membrane</keyword>
<reference evidence="11 12" key="1">
    <citation type="submission" date="2019-10" db="EMBL/GenBank/DDBJ databases">
        <title>New species of Slilvanegrellaceae.</title>
        <authorList>
            <person name="Pitt A."/>
            <person name="Hahn M.W."/>
        </authorList>
    </citation>
    <scope>NUCLEOTIDE SEQUENCE [LARGE SCALE GENOMIC DNA]</scope>
    <source>
        <strain evidence="11 12">SP-Ram-0.45-NSY-1</strain>
    </source>
</reference>
<dbReference type="GO" id="GO:0016757">
    <property type="term" value="F:glycosyltransferase activity"/>
    <property type="evidence" value="ECO:0007669"/>
    <property type="project" value="UniProtKB-KW"/>
</dbReference>
<dbReference type="PANTHER" id="PTHR48090">
    <property type="entry name" value="UNDECAPRENYL-PHOSPHATE 4-DEOXY-4-FORMAMIDO-L-ARABINOSE TRANSFERASE-RELATED"/>
    <property type="match status" value="1"/>
</dbReference>
<dbReference type="InterPro" id="IPR050256">
    <property type="entry name" value="Glycosyltransferase_2"/>
</dbReference>
<dbReference type="Proteomes" id="UP000437748">
    <property type="component" value="Unassembled WGS sequence"/>
</dbReference>
<evidence type="ECO:0000313" key="11">
    <source>
        <dbReference type="EMBL" id="KAB8037953.1"/>
    </source>
</evidence>
<dbReference type="PANTHER" id="PTHR48090:SF1">
    <property type="entry name" value="PROPHAGE BACTOPRENOL GLUCOSYL TRANSFERASE HOMOLOG"/>
    <property type="match status" value="1"/>
</dbReference>
<evidence type="ECO:0000256" key="5">
    <source>
        <dbReference type="ARBA" id="ARBA00022692"/>
    </source>
</evidence>
<dbReference type="Gene3D" id="3.90.550.10">
    <property type="entry name" value="Spore Coat Polysaccharide Biosynthesis Protein SpsA, Chain A"/>
    <property type="match status" value="1"/>
</dbReference>
<comment type="caution">
    <text evidence="11">The sequence shown here is derived from an EMBL/GenBank/DDBJ whole genome shotgun (WGS) entry which is preliminary data.</text>
</comment>
<protein>
    <submittedName>
        <fullName evidence="11">Glycosyltransferase</fullName>
    </submittedName>
</protein>
<evidence type="ECO:0000256" key="7">
    <source>
        <dbReference type="ARBA" id="ARBA00023136"/>
    </source>
</evidence>
<evidence type="ECO:0000256" key="3">
    <source>
        <dbReference type="ARBA" id="ARBA00022676"/>
    </source>
</evidence>
<sequence>MTIISIVVPCYNEEEVIIETNKRLTSELNKLADKRNLKYEIIYVNDGSKDNTLKILHQLEKENLEKNSINGKLIILSLAKNFGHQIALSAGLHHAKGNAIISIDADLQDPPEVIEGMLEMWKEGSDIVYGVRTVREGETWFKLITAKLFYIIVRKLTNCDIPLNSGDFRLMSRRALDIFNSLPEKNRFIRGMIPWIGLKQTPIYYERSASFAGTTKYPLTKMIKLALDGIIGFSNTPLKSAYYLGFTVAFLSFIYGFFILVYSQIKGFPVQGWSSIMVTILFIGGIQLITIGILGEYIGRIYDEVKKRPLFIINDKESRFGN</sequence>
<dbReference type="InterPro" id="IPR029044">
    <property type="entry name" value="Nucleotide-diphossugar_trans"/>
</dbReference>
<keyword evidence="5 9" id="KW-0812">Transmembrane</keyword>
<evidence type="ECO:0000256" key="2">
    <source>
        <dbReference type="ARBA" id="ARBA00022475"/>
    </source>
</evidence>
<evidence type="ECO:0000256" key="8">
    <source>
        <dbReference type="ARBA" id="ARBA00038152"/>
    </source>
</evidence>
<dbReference type="SUPFAM" id="SSF53448">
    <property type="entry name" value="Nucleotide-diphospho-sugar transferases"/>
    <property type="match status" value="1"/>
</dbReference>
<dbReference type="RefSeq" id="WP_153421031.1">
    <property type="nucleotide sequence ID" value="NZ_WFLM01000004.1"/>
</dbReference>
<keyword evidence="3" id="KW-0328">Glycosyltransferase</keyword>
<feature type="domain" description="Glycosyltransferase 2-like" evidence="10">
    <location>
        <begin position="5"/>
        <end position="176"/>
    </location>
</feature>
<keyword evidence="12" id="KW-1185">Reference proteome</keyword>
<dbReference type="InterPro" id="IPR001173">
    <property type="entry name" value="Glyco_trans_2-like"/>
</dbReference>
<feature type="transmembrane region" description="Helical" evidence="9">
    <location>
        <begin position="241"/>
        <end position="263"/>
    </location>
</feature>
<dbReference type="Pfam" id="PF00535">
    <property type="entry name" value="Glycos_transf_2"/>
    <property type="match status" value="1"/>
</dbReference>
<name>A0A6N6VS86_9BACT</name>
<dbReference type="GO" id="GO:0005886">
    <property type="term" value="C:plasma membrane"/>
    <property type="evidence" value="ECO:0007669"/>
    <property type="project" value="UniProtKB-SubCell"/>
</dbReference>
<keyword evidence="4 11" id="KW-0808">Transferase</keyword>
<feature type="transmembrane region" description="Helical" evidence="9">
    <location>
        <begin position="275"/>
        <end position="298"/>
    </location>
</feature>
<accession>A0A6N6VS86</accession>